<reference evidence="3" key="1">
    <citation type="journal article" date="2010" name="Science">
        <title>Signatures of adaptation to obligate biotrophy in the Hyaloperonospora arabidopsidis genome.</title>
        <authorList>
            <person name="Baxter L."/>
            <person name="Tripathy S."/>
            <person name="Ishaque N."/>
            <person name="Boot N."/>
            <person name="Cabral A."/>
            <person name="Kemen E."/>
            <person name="Thines M."/>
            <person name="Ah-Fong A."/>
            <person name="Anderson R."/>
            <person name="Badejoko W."/>
            <person name="Bittner-Eddy P."/>
            <person name="Boore J.L."/>
            <person name="Chibucos M.C."/>
            <person name="Coates M."/>
            <person name="Dehal P."/>
            <person name="Delehaunty K."/>
            <person name="Dong S."/>
            <person name="Downton P."/>
            <person name="Dumas B."/>
            <person name="Fabro G."/>
            <person name="Fronick C."/>
            <person name="Fuerstenberg S.I."/>
            <person name="Fulton L."/>
            <person name="Gaulin E."/>
            <person name="Govers F."/>
            <person name="Hughes L."/>
            <person name="Humphray S."/>
            <person name="Jiang R.H."/>
            <person name="Judelson H."/>
            <person name="Kamoun S."/>
            <person name="Kyung K."/>
            <person name="Meijer H."/>
            <person name="Minx P."/>
            <person name="Morris P."/>
            <person name="Nelson J."/>
            <person name="Phuntumart V."/>
            <person name="Qutob D."/>
            <person name="Rehmany A."/>
            <person name="Rougon-Cardoso A."/>
            <person name="Ryden P."/>
            <person name="Torto-Alalibo T."/>
            <person name="Studholme D."/>
            <person name="Wang Y."/>
            <person name="Win J."/>
            <person name="Wood J."/>
            <person name="Clifton S.W."/>
            <person name="Rogers J."/>
            <person name="Van den Ackerveken G."/>
            <person name="Jones J.D."/>
            <person name="McDowell J.M."/>
            <person name="Beynon J."/>
            <person name="Tyler B.M."/>
        </authorList>
    </citation>
    <scope>NUCLEOTIDE SEQUENCE [LARGE SCALE GENOMIC DNA]</scope>
    <source>
        <strain evidence="3">Emoy2</strain>
    </source>
</reference>
<keyword evidence="3" id="KW-1185">Reference proteome</keyword>
<feature type="signal peptide" evidence="1">
    <location>
        <begin position="1"/>
        <end position="23"/>
    </location>
</feature>
<proteinExistence type="predicted"/>
<dbReference type="AlphaFoldDB" id="M4BUI5"/>
<accession>M4BUI5</accession>
<reference evidence="2" key="2">
    <citation type="submission" date="2015-06" db="UniProtKB">
        <authorList>
            <consortium name="EnsemblProtists"/>
        </authorList>
    </citation>
    <scope>IDENTIFICATION</scope>
    <source>
        <strain evidence="2">Emoy2</strain>
    </source>
</reference>
<evidence type="ECO:0008006" key="4">
    <source>
        <dbReference type="Google" id="ProtNLM"/>
    </source>
</evidence>
<sequence length="251" mass="28708">MRAYCPLVLIIIVADGNLLTVSAIDNIIIPLPNATSSIADAGQELPIQDENKLSDDDRNGEERGFESVHRIAQKGASWLQRTVPLTTRARTERQLFKEWKLQLSKVTIKPGRGTVKENIAKLDIFKITKNDELLIKFFHWLRSSRKHPGDYLQELFFVMCKGFYTKELIGVWLKAGMKPEEVKNVVGQWKGGDSLSKIFDELYKIKEADPAFSVKKTLQHFDDSATVAKWYNSLRAEMKQLGKMQKEHSEQ</sequence>
<keyword evidence="1" id="KW-0732">Signal</keyword>
<organism evidence="2 3">
    <name type="scientific">Hyaloperonospora arabidopsidis (strain Emoy2)</name>
    <name type="common">Downy mildew agent</name>
    <name type="synonym">Peronospora arabidopsidis</name>
    <dbReference type="NCBI Taxonomy" id="559515"/>
    <lineage>
        <taxon>Eukaryota</taxon>
        <taxon>Sar</taxon>
        <taxon>Stramenopiles</taxon>
        <taxon>Oomycota</taxon>
        <taxon>Peronosporomycetes</taxon>
        <taxon>Peronosporales</taxon>
        <taxon>Peronosporaceae</taxon>
        <taxon>Hyaloperonospora</taxon>
    </lineage>
</organism>
<evidence type="ECO:0000256" key="1">
    <source>
        <dbReference type="SAM" id="SignalP"/>
    </source>
</evidence>
<dbReference type="HOGENOM" id="CLU_1108830_0_0_1"/>
<dbReference type="InParanoid" id="M4BUI5"/>
<dbReference type="Proteomes" id="UP000011713">
    <property type="component" value="Unassembled WGS sequence"/>
</dbReference>
<feature type="chain" id="PRO_5004049476" description="RxLR effector candidate protein" evidence="1">
    <location>
        <begin position="24"/>
        <end position="251"/>
    </location>
</feature>
<protein>
    <recommendedName>
        <fullName evidence="4">RxLR effector candidate protein</fullName>
    </recommendedName>
</protein>
<evidence type="ECO:0000313" key="3">
    <source>
        <dbReference type="Proteomes" id="UP000011713"/>
    </source>
</evidence>
<dbReference type="EMBL" id="JH597939">
    <property type="status" value="NOT_ANNOTATED_CDS"/>
    <property type="molecule type" value="Genomic_DNA"/>
</dbReference>
<dbReference type="EnsemblProtists" id="HpaT810173">
    <property type="protein sequence ID" value="HpaP810173"/>
    <property type="gene ID" value="HpaG810173"/>
</dbReference>
<dbReference type="VEuPathDB" id="FungiDB:HpaG810173"/>
<name>M4BUI5_HYAAE</name>
<evidence type="ECO:0000313" key="2">
    <source>
        <dbReference type="EnsemblProtists" id="HpaP810173"/>
    </source>
</evidence>